<feature type="domain" description="Peptidase M20 dimerisation" evidence="8">
    <location>
        <begin position="226"/>
        <end position="332"/>
    </location>
</feature>
<dbReference type="InterPro" id="IPR011650">
    <property type="entry name" value="Peptidase_M20_dimer"/>
</dbReference>
<keyword evidence="10" id="KW-1185">Reference proteome</keyword>
<dbReference type="Pfam" id="PF07687">
    <property type="entry name" value="M20_dimer"/>
    <property type="match status" value="1"/>
</dbReference>
<keyword evidence="6" id="KW-0862">Zinc</keyword>
<evidence type="ECO:0000256" key="7">
    <source>
        <dbReference type="SAM" id="SignalP"/>
    </source>
</evidence>
<reference evidence="9 10" key="1">
    <citation type="submission" date="2019-04" db="EMBL/GenBank/DDBJ databases">
        <authorList>
            <consortium name="DOE Joint Genome Institute"/>
            <person name="Mondo S."/>
            <person name="Kjaerbolling I."/>
            <person name="Vesth T."/>
            <person name="Frisvad J.C."/>
            <person name="Nybo J.L."/>
            <person name="Theobald S."/>
            <person name="Kildgaard S."/>
            <person name="Isbrandt T."/>
            <person name="Kuo A."/>
            <person name="Sato A."/>
            <person name="Lyhne E.K."/>
            <person name="Kogle M.E."/>
            <person name="Wiebenga A."/>
            <person name="Kun R.S."/>
            <person name="Lubbers R.J."/>
            <person name="Makela M.R."/>
            <person name="Barry K."/>
            <person name="Chovatia M."/>
            <person name="Clum A."/>
            <person name="Daum C."/>
            <person name="Haridas S."/>
            <person name="He G."/>
            <person name="LaButti K."/>
            <person name="Lipzen A."/>
            <person name="Riley R."/>
            <person name="Salamov A."/>
            <person name="Simmons B.A."/>
            <person name="Magnuson J.K."/>
            <person name="Henrissat B."/>
            <person name="Mortensen U.H."/>
            <person name="Larsen T.O."/>
            <person name="Devries R.P."/>
            <person name="Grigoriev I.V."/>
            <person name="Machida M."/>
            <person name="Baker S.E."/>
            <person name="Andersen M.R."/>
            <person name="Cantor M.N."/>
            <person name="Hua S.X."/>
        </authorList>
    </citation>
    <scope>NUCLEOTIDE SEQUENCE [LARGE SCALE GENOMIC DNA]</scope>
    <source>
        <strain evidence="9 10">CBS 117616</strain>
    </source>
</reference>
<proteinExistence type="inferred from homology"/>
<evidence type="ECO:0000256" key="6">
    <source>
        <dbReference type="ARBA" id="ARBA00022833"/>
    </source>
</evidence>
<evidence type="ECO:0000313" key="9">
    <source>
        <dbReference type="EMBL" id="KAE8414950.1"/>
    </source>
</evidence>
<dbReference type="Proteomes" id="UP000325395">
    <property type="component" value="Unassembled WGS sequence"/>
</dbReference>
<feature type="chain" id="PRO_5047205086" evidence="7">
    <location>
        <begin position="24"/>
        <end position="430"/>
    </location>
</feature>
<dbReference type="SUPFAM" id="SSF53187">
    <property type="entry name" value="Zn-dependent exopeptidases"/>
    <property type="match status" value="1"/>
</dbReference>
<comment type="similarity">
    <text evidence="2">Belongs to the peptidase M20A family.</text>
</comment>
<organism evidence="9 10">
    <name type="scientific">Aspergillus pseudocaelatus</name>
    <dbReference type="NCBI Taxonomy" id="1825620"/>
    <lineage>
        <taxon>Eukaryota</taxon>
        <taxon>Fungi</taxon>
        <taxon>Dikarya</taxon>
        <taxon>Ascomycota</taxon>
        <taxon>Pezizomycotina</taxon>
        <taxon>Eurotiomycetes</taxon>
        <taxon>Eurotiomycetidae</taxon>
        <taxon>Eurotiales</taxon>
        <taxon>Aspergillaceae</taxon>
        <taxon>Aspergillus</taxon>
        <taxon>Aspergillus subgen. Circumdati</taxon>
    </lineage>
</organism>
<evidence type="ECO:0000256" key="4">
    <source>
        <dbReference type="ARBA" id="ARBA00022723"/>
    </source>
</evidence>
<dbReference type="Gene3D" id="3.30.70.360">
    <property type="match status" value="1"/>
</dbReference>
<dbReference type="Gene3D" id="3.40.630.10">
    <property type="entry name" value="Zn peptidases"/>
    <property type="match status" value="1"/>
</dbReference>
<dbReference type="SUPFAM" id="SSF55031">
    <property type="entry name" value="Bacterial exopeptidase dimerisation domain"/>
    <property type="match status" value="1"/>
</dbReference>
<dbReference type="PANTHER" id="PTHR43808">
    <property type="entry name" value="ACETYLORNITHINE DEACETYLASE"/>
    <property type="match status" value="1"/>
</dbReference>
<protein>
    <submittedName>
        <fullName evidence="9">Carboxypeptidase</fullName>
    </submittedName>
</protein>
<keyword evidence="9" id="KW-0121">Carboxypeptidase</keyword>
<dbReference type="PROSITE" id="PS00758">
    <property type="entry name" value="ARGE_DAPE_CPG2_1"/>
    <property type="match status" value="1"/>
</dbReference>
<dbReference type="InterPro" id="IPR001261">
    <property type="entry name" value="ArgE/DapE_CS"/>
</dbReference>
<dbReference type="EMBL" id="ML735776">
    <property type="protein sequence ID" value="KAE8414950.1"/>
    <property type="molecule type" value="Genomic_DNA"/>
</dbReference>
<keyword evidence="7" id="KW-0732">Signal</keyword>
<keyword evidence="3" id="KW-0645">Protease</keyword>
<evidence type="ECO:0000313" key="10">
    <source>
        <dbReference type="Proteomes" id="UP000325395"/>
    </source>
</evidence>
<dbReference type="PANTHER" id="PTHR43808:SF8">
    <property type="entry name" value="PEPTIDASE M20 DIMERISATION DOMAIN-CONTAINING PROTEIN"/>
    <property type="match status" value="1"/>
</dbReference>
<gene>
    <name evidence="9" type="ORF">BDV36DRAFT_233632</name>
</gene>
<keyword evidence="4" id="KW-0479">Metal-binding</keyword>
<dbReference type="CDD" id="cd05652">
    <property type="entry name" value="M20_ArgE_DapE-like_fungal"/>
    <property type="match status" value="1"/>
</dbReference>
<evidence type="ECO:0000256" key="3">
    <source>
        <dbReference type="ARBA" id="ARBA00022670"/>
    </source>
</evidence>
<evidence type="ECO:0000256" key="1">
    <source>
        <dbReference type="ARBA" id="ARBA00001947"/>
    </source>
</evidence>
<dbReference type="InterPro" id="IPR036264">
    <property type="entry name" value="Bact_exopeptidase_dim_dom"/>
</dbReference>
<evidence type="ECO:0000256" key="2">
    <source>
        <dbReference type="ARBA" id="ARBA00006247"/>
    </source>
</evidence>
<comment type="cofactor">
    <cofactor evidence="1">
        <name>Zn(2+)</name>
        <dbReference type="ChEBI" id="CHEBI:29105"/>
    </cofactor>
</comment>
<dbReference type="PROSITE" id="PS00759">
    <property type="entry name" value="ARGE_DAPE_CPG2_2"/>
    <property type="match status" value="1"/>
</dbReference>
<feature type="signal peptide" evidence="7">
    <location>
        <begin position="1"/>
        <end position="23"/>
    </location>
</feature>
<keyword evidence="5" id="KW-0378">Hydrolase</keyword>
<dbReference type="GO" id="GO:0004180">
    <property type="term" value="F:carboxypeptidase activity"/>
    <property type="evidence" value="ECO:0007669"/>
    <property type="project" value="UniProtKB-KW"/>
</dbReference>
<evidence type="ECO:0000256" key="5">
    <source>
        <dbReference type="ARBA" id="ARBA00022801"/>
    </source>
</evidence>
<dbReference type="InterPro" id="IPR050072">
    <property type="entry name" value="Peptidase_M20A"/>
</dbReference>
<sequence length="430" mass="45819">MKSVYSLLLSAALTAASPHPAFPQSPLGVPTTSSPSTGTFNSAEEVINASPFLSFHRDIVQIESISSNEHNVGEFIAKFLRARNFTVIKQAVTSSSQTDNQERFNIFAYPSSNTPEILLTSHIDTVPPFIPYSLDTDSTTDNDPSTIRISGRGSVDAKGSVAAQIFAALDVLEQNPSAPLGLLFVVGEETGGDGMRAFSESSLNPAPSAFHTVIFGEPTELALVSGHKGMLGFEIVAKGHAAHSGYPWLGRSAISAVLPALSRVDQLGNIPADKGGLPSSPKYGNTTVNIGRVEAGVAANVVPAIARADVAVRLAAGTPDEARDIVRRAVRDATDGNPDVYAEFSTRSEGYPPQDLDTDVDGFDITTVNYGTDVPNLQIHEREDGPVRRYLYGPGSIHVAHGDNEAITVRDLQEAVRGYRKLIEAALQRR</sequence>
<evidence type="ECO:0000259" key="8">
    <source>
        <dbReference type="Pfam" id="PF07687"/>
    </source>
</evidence>
<accession>A0ABQ6WD84</accession>
<name>A0ABQ6WD84_9EURO</name>